<feature type="binding site" evidence="7">
    <location>
        <position position="111"/>
    </location>
    <ligand>
        <name>S-adenosyl-L-methionine</name>
        <dbReference type="ChEBI" id="CHEBI:59789"/>
    </ligand>
</feature>
<organism evidence="8 9">
    <name type="scientific">Sandaracinus amylolyticus</name>
    <dbReference type="NCBI Taxonomy" id="927083"/>
    <lineage>
        <taxon>Bacteria</taxon>
        <taxon>Pseudomonadati</taxon>
        <taxon>Myxococcota</taxon>
        <taxon>Polyangia</taxon>
        <taxon>Polyangiales</taxon>
        <taxon>Sandaracinaceae</taxon>
        <taxon>Sandaracinus</taxon>
    </lineage>
</organism>
<dbReference type="InterPro" id="IPR003358">
    <property type="entry name" value="tRNA_(Gua-N-7)_MeTrfase_Trmb"/>
</dbReference>
<dbReference type="PROSITE" id="PS51625">
    <property type="entry name" value="SAM_MT_TRMB"/>
    <property type="match status" value="1"/>
</dbReference>
<feature type="binding site" evidence="7">
    <location>
        <position position="115"/>
    </location>
    <ligand>
        <name>substrate</name>
    </ligand>
</feature>
<feature type="binding site" evidence="7">
    <location>
        <position position="147"/>
    </location>
    <ligand>
        <name>substrate</name>
    </ligand>
</feature>
<dbReference type="CDD" id="cd02440">
    <property type="entry name" value="AdoMet_MTases"/>
    <property type="match status" value="1"/>
</dbReference>
<keyword evidence="9" id="KW-1185">Reference proteome</keyword>
<dbReference type="STRING" id="927083.DB32_003555"/>
<protein>
    <recommendedName>
        <fullName evidence="7">tRNA (guanine-N(7)-)-methyltransferase</fullName>
        <ecNumber evidence="7">2.1.1.33</ecNumber>
    </recommendedName>
    <alternativeName>
        <fullName evidence="7">tRNA (guanine(46)-N(7))-methyltransferase</fullName>
    </alternativeName>
    <alternativeName>
        <fullName evidence="7">tRNA(m7G46)-methyltransferase</fullName>
    </alternativeName>
</protein>
<keyword evidence="3 7" id="KW-0489">Methyltransferase</keyword>
<accession>A0A0F6W3A8</accession>
<evidence type="ECO:0000256" key="6">
    <source>
        <dbReference type="ARBA" id="ARBA00022694"/>
    </source>
</evidence>
<evidence type="ECO:0000313" key="9">
    <source>
        <dbReference type="Proteomes" id="UP000034883"/>
    </source>
</evidence>
<dbReference type="AlphaFoldDB" id="A0A0F6W3A8"/>
<dbReference type="HAMAP" id="MF_01057">
    <property type="entry name" value="tRNA_methyltr_TrmB"/>
    <property type="match status" value="1"/>
</dbReference>
<name>A0A0F6W3A8_9BACT</name>
<dbReference type="Proteomes" id="UP000034883">
    <property type="component" value="Chromosome"/>
</dbReference>
<comment type="similarity">
    <text evidence="7">Belongs to the class I-like SAM-binding methyltransferase superfamily. TrmB family.</text>
</comment>
<dbReference type="GO" id="GO:0043527">
    <property type="term" value="C:tRNA methyltransferase complex"/>
    <property type="evidence" value="ECO:0007669"/>
    <property type="project" value="TreeGrafter"/>
</dbReference>
<dbReference type="GO" id="GO:0008176">
    <property type="term" value="F:tRNA (guanine(46)-N7)-methyltransferase activity"/>
    <property type="evidence" value="ECO:0007669"/>
    <property type="project" value="UniProtKB-UniRule"/>
</dbReference>
<comment type="catalytic activity">
    <reaction evidence="1 7">
        <text>guanosine(46) in tRNA + S-adenosyl-L-methionine = N(7)-methylguanosine(46) in tRNA + S-adenosyl-L-homocysteine</text>
        <dbReference type="Rhea" id="RHEA:42708"/>
        <dbReference type="Rhea" id="RHEA-COMP:10188"/>
        <dbReference type="Rhea" id="RHEA-COMP:10189"/>
        <dbReference type="ChEBI" id="CHEBI:57856"/>
        <dbReference type="ChEBI" id="CHEBI:59789"/>
        <dbReference type="ChEBI" id="CHEBI:74269"/>
        <dbReference type="ChEBI" id="CHEBI:74480"/>
        <dbReference type="EC" id="2.1.1.33"/>
    </reaction>
</comment>
<feature type="binding site" evidence="7">
    <location>
        <position position="61"/>
    </location>
    <ligand>
        <name>S-adenosyl-L-methionine</name>
        <dbReference type="ChEBI" id="CHEBI:59789"/>
    </ligand>
</feature>
<dbReference type="PANTHER" id="PTHR23417:SF21">
    <property type="entry name" value="TRNA (GUANINE-N(7)-)-METHYLTRANSFERASE"/>
    <property type="match status" value="1"/>
</dbReference>
<dbReference type="InterPro" id="IPR029063">
    <property type="entry name" value="SAM-dependent_MTases_sf"/>
</dbReference>
<reference evidence="8 9" key="1">
    <citation type="submission" date="2015-03" db="EMBL/GenBank/DDBJ databases">
        <title>Genome assembly of Sandaracinus amylolyticus DSM 53668.</title>
        <authorList>
            <person name="Sharma G."/>
            <person name="Subramanian S."/>
        </authorList>
    </citation>
    <scope>NUCLEOTIDE SEQUENCE [LARGE SCALE GENOMIC DNA]</scope>
    <source>
        <strain evidence="8 9">DSM 53668</strain>
    </source>
</reference>
<comment type="function">
    <text evidence="2 7">Catalyzes the formation of N(7)-methylguanine at position 46 (m7G46) in tRNA.</text>
</comment>
<gene>
    <name evidence="7" type="primary">trmB</name>
    <name evidence="8" type="ORF">DB32_003555</name>
</gene>
<evidence type="ECO:0000256" key="4">
    <source>
        <dbReference type="ARBA" id="ARBA00022679"/>
    </source>
</evidence>
<dbReference type="InterPro" id="IPR055361">
    <property type="entry name" value="tRNA_methyltr_TrmB_bact"/>
</dbReference>
<dbReference type="EC" id="2.1.1.33" evidence="7"/>
<evidence type="ECO:0000256" key="5">
    <source>
        <dbReference type="ARBA" id="ARBA00022691"/>
    </source>
</evidence>
<evidence type="ECO:0000256" key="1">
    <source>
        <dbReference type="ARBA" id="ARBA00000142"/>
    </source>
</evidence>
<keyword evidence="5 7" id="KW-0949">S-adenosyl-L-methionine</keyword>
<keyword evidence="6 7" id="KW-0819">tRNA processing</keyword>
<feature type="binding site" evidence="7">
    <location>
        <position position="36"/>
    </location>
    <ligand>
        <name>S-adenosyl-L-methionine</name>
        <dbReference type="ChEBI" id="CHEBI:59789"/>
    </ligand>
</feature>
<evidence type="ECO:0000256" key="3">
    <source>
        <dbReference type="ARBA" id="ARBA00022603"/>
    </source>
</evidence>
<dbReference type="EMBL" id="CP011125">
    <property type="protein sequence ID" value="AKF06406.1"/>
    <property type="molecule type" value="Genomic_DNA"/>
</dbReference>
<dbReference type="Pfam" id="PF02390">
    <property type="entry name" value="Methyltransf_4"/>
    <property type="match status" value="1"/>
</dbReference>
<evidence type="ECO:0000256" key="2">
    <source>
        <dbReference type="ARBA" id="ARBA00003015"/>
    </source>
</evidence>
<proteinExistence type="inferred from homology"/>
<sequence length="201" mass="22480">MTTPPPIRYGLMARTVPDGDVDLRTLVPGEGPLELEIGFGRGRFLMERARAAPGSRIIGMEIKAKWAHLVEERRAREGITNAVALRADARAVLPRCGPDGCLARVFVLFPDPWWKKRHEKRKVVDETFLDHVARLLAPGGELFVESDVEDRAEGMRERIAAQGSFVIEPCEANPYGARSNREVRADEDGLPIYRVLGRKRA</sequence>
<keyword evidence="4 7" id="KW-0808">Transferase</keyword>
<dbReference type="RefSeq" id="WP_157069119.1">
    <property type="nucleotide sequence ID" value="NZ_CP011125.1"/>
</dbReference>
<dbReference type="PANTHER" id="PTHR23417">
    <property type="entry name" value="3-DEOXY-D-MANNO-OCTULOSONIC-ACID TRANSFERASE/TRNA GUANINE-N 7 - -METHYLTRANSFERASE"/>
    <property type="match status" value="1"/>
</dbReference>
<evidence type="ECO:0000313" key="8">
    <source>
        <dbReference type="EMBL" id="AKF06406.1"/>
    </source>
</evidence>
<dbReference type="UniPathway" id="UPA00989"/>
<comment type="pathway">
    <text evidence="7">tRNA modification; N(7)-methylguanine-tRNA biosynthesis.</text>
</comment>
<dbReference type="NCBIfam" id="TIGR00091">
    <property type="entry name" value="tRNA (guanosine(46)-N7)-methyltransferase TrmB"/>
    <property type="match status" value="1"/>
</dbReference>
<comment type="caution">
    <text evidence="7">Lacks conserved residue(s) required for the propagation of feature annotation.</text>
</comment>
<dbReference type="SUPFAM" id="SSF53335">
    <property type="entry name" value="S-adenosyl-L-methionine-dependent methyltransferases"/>
    <property type="match status" value="1"/>
</dbReference>
<evidence type="ECO:0000256" key="7">
    <source>
        <dbReference type="HAMAP-Rule" id="MF_01057"/>
    </source>
</evidence>
<dbReference type="KEGG" id="samy:DB32_003555"/>
<dbReference type="OrthoDB" id="9802090at2"/>
<dbReference type="Gene3D" id="3.40.50.150">
    <property type="entry name" value="Vaccinia Virus protein VP39"/>
    <property type="match status" value="1"/>
</dbReference>
<feature type="binding site" evidence="7">
    <location>
        <position position="88"/>
    </location>
    <ligand>
        <name>S-adenosyl-L-methionine</name>
        <dbReference type="ChEBI" id="CHEBI:59789"/>
    </ligand>
</feature>